<dbReference type="SUPFAM" id="SSF53187">
    <property type="entry name" value="Zn-dependent exopeptidases"/>
    <property type="match status" value="1"/>
</dbReference>
<name>A0A0J1D1S4_9BURK</name>
<dbReference type="AlphaFoldDB" id="A0A0J1D1S4"/>
<dbReference type="NCBIfam" id="TIGR02017">
    <property type="entry name" value="hutG_amidohyd"/>
    <property type="match status" value="1"/>
</dbReference>
<proteinExistence type="predicted"/>
<dbReference type="Proteomes" id="UP000035963">
    <property type="component" value="Unassembled WGS sequence"/>
</dbReference>
<keyword evidence="2" id="KW-1185">Reference proteome</keyword>
<comment type="caution">
    <text evidence="1">The sequence shown here is derived from an EMBL/GenBank/DDBJ whole genome shotgun (WGS) entry which is preliminary data.</text>
</comment>
<reference evidence="1 2" key="1">
    <citation type="journal article" date="2015" name="Genome Announc.">
        <title>Draft Genome Sequence of Burkholderia sp. Strain PML1(12), an Ectomycorrhizosphere-Inhabiting Bacterium with Effective Mineral-Weathering Ability.</title>
        <authorList>
            <person name="Uroz S."/>
            <person name="Oger P."/>
        </authorList>
    </citation>
    <scope>NUCLEOTIDE SEQUENCE [LARGE SCALE GENOMIC DNA]</scope>
    <source>
        <strain evidence="2">PML1(12)</strain>
    </source>
</reference>
<dbReference type="Pfam" id="PF05013">
    <property type="entry name" value="FGase"/>
    <property type="match status" value="1"/>
</dbReference>
<keyword evidence="1" id="KW-0378">Hydrolase</keyword>
<dbReference type="GO" id="GO:0016787">
    <property type="term" value="F:hydrolase activity"/>
    <property type="evidence" value="ECO:0007669"/>
    <property type="project" value="UniProtKB-KW"/>
</dbReference>
<dbReference type="OrthoDB" id="8716700at2"/>
<accession>A0A0J1D1S4</accession>
<dbReference type="InterPro" id="IPR007709">
    <property type="entry name" value="N-FG_amidohydro"/>
</dbReference>
<sequence>MTDLYTLHRGDAPLLISIPHLGTEIPASLRPLYTDIALSVADTDWHLDRLYDFASEMGATILGARISRYVIDLNRPSNDESLYPGQTTTGLCPGETFRGMPLYRDGAAPDAAEKARRVVTYWQSYHDVLEAELARLRASHPNVLLWEAHSIASVLPRLFEGKLPDLNIGTQDGRTAAPGALQAVTDAAARSGYTWIANGRFKGGYNTRHYGSPETGIHAIQLEMCQSTYMHETAPFDYAPEAANKVQVTVKDMVGAALDVIRGL</sequence>
<evidence type="ECO:0000313" key="2">
    <source>
        <dbReference type="Proteomes" id="UP000035963"/>
    </source>
</evidence>
<dbReference type="Gene3D" id="3.40.630.40">
    <property type="entry name" value="Zn-dependent exopeptidases"/>
    <property type="match status" value="1"/>
</dbReference>
<protein>
    <submittedName>
        <fullName evidence="1">N-formylglutamate amidohydrolase</fullName>
    </submittedName>
</protein>
<dbReference type="InterPro" id="IPR010247">
    <property type="entry name" value="HutG_amidohyd"/>
</dbReference>
<dbReference type="EMBL" id="AEJF01000062">
    <property type="protein sequence ID" value="KLU26692.1"/>
    <property type="molecule type" value="Genomic_DNA"/>
</dbReference>
<dbReference type="RefSeq" id="WP_047846068.1">
    <property type="nucleotide sequence ID" value="NZ_AEJF01000062.1"/>
</dbReference>
<gene>
    <name evidence="1" type="ORF">EOS_07940</name>
</gene>
<organism evidence="1 2">
    <name type="scientific">Caballeronia mineralivorans PML1(12)</name>
    <dbReference type="NCBI Taxonomy" id="908627"/>
    <lineage>
        <taxon>Bacteria</taxon>
        <taxon>Pseudomonadati</taxon>
        <taxon>Pseudomonadota</taxon>
        <taxon>Betaproteobacteria</taxon>
        <taxon>Burkholderiales</taxon>
        <taxon>Burkholderiaceae</taxon>
        <taxon>Caballeronia</taxon>
    </lineage>
</organism>
<dbReference type="PATRIC" id="fig|908627.4.peg.1754"/>
<evidence type="ECO:0000313" key="1">
    <source>
        <dbReference type="EMBL" id="KLU26692.1"/>
    </source>
</evidence>